<dbReference type="Proteomes" id="UP000663823">
    <property type="component" value="Unassembled WGS sequence"/>
</dbReference>
<sequence>SPSSSSPTTIRTTVVFAPSMTKITNTVTYGYDEPCDL</sequence>
<protein>
    <submittedName>
        <fullName evidence="1">Uncharacterized protein</fullName>
    </submittedName>
</protein>
<comment type="caution">
    <text evidence="1">The sequence shown here is derived from an EMBL/GenBank/DDBJ whole genome shotgun (WGS) entry which is preliminary data.</text>
</comment>
<name>A0A820FJ25_9BILA</name>
<gene>
    <name evidence="1" type="ORF">OTI717_LOCUS40815</name>
</gene>
<feature type="non-terminal residue" evidence="1">
    <location>
        <position position="1"/>
    </location>
</feature>
<dbReference type="EMBL" id="CAJOAX010035499">
    <property type="protein sequence ID" value="CAF4262538.1"/>
    <property type="molecule type" value="Genomic_DNA"/>
</dbReference>
<reference evidence="1" key="1">
    <citation type="submission" date="2021-02" db="EMBL/GenBank/DDBJ databases">
        <authorList>
            <person name="Nowell W R."/>
        </authorList>
    </citation>
    <scope>NUCLEOTIDE SEQUENCE</scope>
</reference>
<accession>A0A820FJ25</accession>
<evidence type="ECO:0000313" key="1">
    <source>
        <dbReference type="EMBL" id="CAF4262538.1"/>
    </source>
</evidence>
<proteinExistence type="predicted"/>
<organism evidence="1 2">
    <name type="scientific">Rotaria sordida</name>
    <dbReference type="NCBI Taxonomy" id="392033"/>
    <lineage>
        <taxon>Eukaryota</taxon>
        <taxon>Metazoa</taxon>
        <taxon>Spiralia</taxon>
        <taxon>Gnathifera</taxon>
        <taxon>Rotifera</taxon>
        <taxon>Eurotatoria</taxon>
        <taxon>Bdelloidea</taxon>
        <taxon>Philodinida</taxon>
        <taxon>Philodinidae</taxon>
        <taxon>Rotaria</taxon>
    </lineage>
</organism>
<evidence type="ECO:0000313" key="2">
    <source>
        <dbReference type="Proteomes" id="UP000663823"/>
    </source>
</evidence>
<dbReference type="AlphaFoldDB" id="A0A820FJ25"/>